<accession>A0A848BRZ3</accession>
<dbReference type="AlphaFoldDB" id="A0A848BRZ3"/>
<gene>
    <name evidence="2" type="ORF">HF872_04735</name>
</gene>
<comment type="caution">
    <text evidence="2">The sequence shown here is derived from an EMBL/GenBank/DDBJ whole genome shotgun (WGS) entry which is preliminary data.</text>
</comment>
<dbReference type="Proteomes" id="UP000591071">
    <property type="component" value="Unassembled WGS sequence"/>
</dbReference>
<organism evidence="2 3">
    <name type="scientific">Megasphaera hexanoica</name>
    <dbReference type="NCBI Taxonomy" id="1675036"/>
    <lineage>
        <taxon>Bacteria</taxon>
        <taxon>Bacillati</taxon>
        <taxon>Bacillota</taxon>
        <taxon>Negativicutes</taxon>
        <taxon>Veillonellales</taxon>
        <taxon>Veillonellaceae</taxon>
        <taxon>Megasphaera</taxon>
    </lineage>
</organism>
<dbReference type="EMBL" id="JABAFG010000006">
    <property type="protein sequence ID" value="NME27930.1"/>
    <property type="molecule type" value="Genomic_DNA"/>
</dbReference>
<feature type="domain" description="Glycosyltransferase 2-like" evidence="1">
    <location>
        <begin position="18"/>
        <end position="129"/>
    </location>
</feature>
<reference evidence="2 3" key="1">
    <citation type="submission" date="2020-04" db="EMBL/GenBank/DDBJ databases">
        <authorList>
            <person name="Hitch T.C.A."/>
            <person name="Wylensek D."/>
            <person name="Clavel T."/>
        </authorList>
    </citation>
    <scope>NUCLEOTIDE SEQUENCE [LARGE SCALE GENOMIC DNA]</scope>
    <source>
        <strain evidence="2 3">Oil-RF-744-FAT-WT-6-1</strain>
    </source>
</reference>
<keyword evidence="2" id="KW-0808">Transferase</keyword>
<sequence>MSDSCLVTIAMALYHPNLKWLQEELVSIEKQTFRQFQLYVWNDDPNDSYPYESFFEQSLKHTPFKIFRGTNNLGSNKVFEKLTTLVHTPYIAYCDQDDVWLPDKLSVLVKLVTQKDAALAFSDMFVMNETSQIIADSITALRPRQIIYSGDDLVTHLLAKNFITGCTILMKTKTAQKAVPFPGIFFHDWWLAVFAMLSGKIEKADRPLMNYRVYEGNQSKPLAEIHSKAEYLEKYIKQYKQFIDLLSRYFAGDKRLQPYKRWSEARISYFQRPTWKNASYLWKRKNWAPSTTKLELLLPFIPSFIFSLFLRKIQSSQ</sequence>
<dbReference type="InterPro" id="IPR001173">
    <property type="entry name" value="Glyco_trans_2-like"/>
</dbReference>
<evidence type="ECO:0000313" key="3">
    <source>
        <dbReference type="Proteomes" id="UP000591071"/>
    </source>
</evidence>
<protein>
    <submittedName>
        <fullName evidence="2">Glycosyltransferase</fullName>
    </submittedName>
</protein>
<dbReference type="GO" id="GO:0016758">
    <property type="term" value="F:hexosyltransferase activity"/>
    <property type="evidence" value="ECO:0007669"/>
    <property type="project" value="UniProtKB-ARBA"/>
</dbReference>
<evidence type="ECO:0000259" key="1">
    <source>
        <dbReference type="Pfam" id="PF00535"/>
    </source>
</evidence>
<dbReference type="InterPro" id="IPR029044">
    <property type="entry name" value="Nucleotide-diphossugar_trans"/>
</dbReference>
<dbReference type="SUPFAM" id="SSF53448">
    <property type="entry name" value="Nucleotide-diphospho-sugar transferases"/>
    <property type="match status" value="1"/>
</dbReference>
<proteinExistence type="predicted"/>
<dbReference type="Gene3D" id="3.90.550.10">
    <property type="entry name" value="Spore Coat Polysaccharide Biosynthesis Protein SpsA, Chain A"/>
    <property type="match status" value="1"/>
</dbReference>
<dbReference type="PANTHER" id="PTHR22916">
    <property type="entry name" value="GLYCOSYLTRANSFERASE"/>
    <property type="match status" value="1"/>
</dbReference>
<dbReference type="RefSeq" id="WP_170087387.1">
    <property type="nucleotide sequence ID" value="NZ_JABAFG010000006.1"/>
</dbReference>
<dbReference type="Pfam" id="PF00535">
    <property type="entry name" value="Glycos_transf_2"/>
    <property type="match status" value="1"/>
</dbReference>
<evidence type="ECO:0000313" key="2">
    <source>
        <dbReference type="EMBL" id="NME27930.1"/>
    </source>
</evidence>
<dbReference type="PANTHER" id="PTHR22916:SF3">
    <property type="entry name" value="UDP-GLCNAC:BETAGAL BETA-1,3-N-ACETYLGLUCOSAMINYLTRANSFERASE-LIKE PROTEIN 1"/>
    <property type="match status" value="1"/>
</dbReference>
<name>A0A848BRZ3_9FIRM</name>